<proteinExistence type="predicted"/>
<comment type="caution">
    <text evidence="1">The sequence shown here is derived from an EMBL/GenBank/DDBJ whole genome shotgun (WGS) entry which is preliminary data.</text>
</comment>
<keyword evidence="2" id="KW-1185">Reference proteome</keyword>
<reference evidence="1 2" key="1">
    <citation type="submission" date="2019-10" db="EMBL/GenBank/DDBJ databases">
        <title>Description of Paenibacillus humi sp. nov.</title>
        <authorList>
            <person name="Carlier A."/>
            <person name="Qi S."/>
        </authorList>
    </citation>
    <scope>NUCLEOTIDE SEQUENCE [LARGE SCALE GENOMIC DNA]</scope>
    <source>
        <strain evidence="1 2">LMG 31461</strain>
    </source>
</reference>
<organism evidence="1 2">
    <name type="scientific">Paenibacillus plantarum</name>
    <dbReference type="NCBI Taxonomy" id="2654975"/>
    <lineage>
        <taxon>Bacteria</taxon>
        <taxon>Bacillati</taxon>
        <taxon>Bacillota</taxon>
        <taxon>Bacilli</taxon>
        <taxon>Bacillales</taxon>
        <taxon>Paenibacillaceae</taxon>
        <taxon>Paenibacillus</taxon>
    </lineage>
</organism>
<protein>
    <recommendedName>
        <fullName evidence="3">DUF2523 domain-containing protein</fullName>
    </recommendedName>
</protein>
<evidence type="ECO:0008006" key="3">
    <source>
        <dbReference type="Google" id="ProtNLM"/>
    </source>
</evidence>
<gene>
    <name evidence="1" type="ORF">GC096_11260</name>
</gene>
<evidence type="ECO:0000313" key="2">
    <source>
        <dbReference type="Proteomes" id="UP000653578"/>
    </source>
</evidence>
<name>A0ABX1X820_9BACL</name>
<dbReference type="EMBL" id="WHNY01000036">
    <property type="protein sequence ID" value="NOU64608.1"/>
    <property type="molecule type" value="Genomic_DNA"/>
</dbReference>
<evidence type="ECO:0000313" key="1">
    <source>
        <dbReference type="EMBL" id="NOU64608.1"/>
    </source>
</evidence>
<dbReference type="RefSeq" id="WP_171630332.1">
    <property type="nucleotide sequence ID" value="NZ_WHNY01000036.1"/>
</dbReference>
<sequence length="92" mass="10410">MKIIQYKYSGILSVHAFVRVSESMALFGFTSLNYLSSLVERFLGPLSKINHNYLYYPYSIEAGVSVLMTFRLLTKITPIQGAALWIKSKARG</sequence>
<dbReference type="Proteomes" id="UP000653578">
    <property type="component" value="Unassembled WGS sequence"/>
</dbReference>
<accession>A0ABX1X820</accession>